<dbReference type="PROSITE" id="PS50931">
    <property type="entry name" value="HTH_LYSR"/>
    <property type="match status" value="1"/>
</dbReference>
<dbReference type="InterPro" id="IPR005119">
    <property type="entry name" value="LysR_subst-bd"/>
</dbReference>
<protein>
    <submittedName>
        <fullName evidence="6">LysR family transcriptional regulator</fullName>
    </submittedName>
</protein>
<dbReference type="PANTHER" id="PTHR30126:SF2">
    <property type="entry name" value="HTH-TYPE TRANSCRIPTIONAL REGULATOR YJIE"/>
    <property type="match status" value="1"/>
</dbReference>
<dbReference type="SUPFAM" id="SSF46785">
    <property type="entry name" value="Winged helix' DNA-binding domain"/>
    <property type="match status" value="1"/>
</dbReference>
<organism evidence="6 7">
    <name type="scientific">Paracoccus aurantiacus</name>
    <dbReference type="NCBI Taxonomy" id="2599412"/>
    <lineage>
        <taxon>Bacteria</taxon>
        <taxon>Pseudomonadati</taxon>
        <taxon>Pseudomonadota</taxon>
        <taxon>Alphaproteobacteria</taxon>
        <taxon>Rhodobacterales</taxon>
        <taxon>Paracoccaceae</taxon>
        <taxon>Paracoccus</taxon>
    </lineage>
</organism>
<comment type="similarity">
    <text evidence="1">Belongs to the LysR transcriptional regulatory family.</text>
</comment>
<evidence type="ECO:0000256" key="4">
    <source>
        <dbReference type="ARBA" id="ARBA00023163"/>
    </source>
</evidence>
<dbReference type="Gene3D" id="1.10.10.10">
    <property type="entry name" value="Winged helix-like DNA-binding domain superfamily/Winged helix DNA-binding domain"/>
    <property type="match status" value="1"/>
</dbReference>
<evidence type="ECO:0000259" key="5">
    <source>
        <dbReference type="PROSITE" id="PS50931"/>
    </source>
</evidence>
<gene>
    <name evidence="6" type="ORF">FQV27_00285</name>
</gene>
<sequence length="298" mass="32705">MDTTWLDDLQALAKTLNFSRAAEARNITQPAFGRRIRALETWCGATLIDRSTHRLSLTPAGRIMMDAAGDVGQRLDRARREIAQAQTATATLTFAATHALSFRFFPGWMQGLGTEMAALPVRLLSDNMKECERVLLSGDAQFLLCHHHPASPTALPEADFRHIVLSHDRLVPVSLRDGAKPRFALPGTRDAPVPALRYETGSGMGRILDAVLFAKTGELHLAPVLTSHLAMVLHALAIEGRGVAWVPESLAAPELRDDGRLVLAGGAEWSVAVEIGLFRPRSRLPDMAERFWQQARRA</sequence>
<reference evidence="6 7" key="1">
    <citation type="submission" date="2019-08" db="EMBL/GenBank/DDBJ databases">
        <authorList>
            <person name="Ye J."/>
        </authorList>
    </citation>
    <scope>NUCLEOTIDE SEQUENCE [LARGE SCALE GENOMIC DNA]</scope>
    <source>
        <strain evidence="6 7">TK008</strain>
    </source>
</reference>
<accession>A0A5C6S782</accession>
<keyword evidence="7" id="KW-1185">Reference proteome</keyword>
<dbReference type="SUPFAM" id="SSF53850">
    <property type="entry name" value="Periplasmic binding protein-like II"/>
    <property type="match status" value="1"/>
</dbReference>
<dbReference type="GO" id="GO:0000976">
    <property type="term" value="F:transcription cis-regulatory region binding"/>
    <property type="evidence" value="ECO:0007669"/>
    <property type="project" value="TreeGrafter"/>
</dbReference>
<evidence type="ECO:0000256" key="1">
    <source>
        <dbReference type="ARBA" id="ARBA00009437"/>
    </source>
</evidence>
<dbReference type="GO" id="GO:0003700">
    <property type="term" value="F:DNA-binding transcription factor activity"/>
    <property type="evidence" value="ECO:0007669"/>
    <property type="project" value="InterPro"/>
</dbReference>
<keyword evidence="4" id="KW-0804">Transcription</keyword>
<dbReference type="OrthoDB" id="528082at2"/>
<dbReference type="AlphaFoldDB" id="A0A5C6S782"/>
<keyword evidence="2" id="KW-0805">Transcription regulation</keyword>
<dbReference type="InterPro" id="IPR036390">
    <property type="entry name" value="WH_DNA-bd_sf"/>
</dbReference>
<dbReference type="Pfam" id="PF03466">
    <property type="entry name" value="LysR_substrate"/>
    <property type="match status" value="1"/>
</dbReference>
<keyword evidence="3" id="KW-0238">DNA-binding</keyword>
<name>A0A5C6S782_9RHOB</name>
<comment type="caution">
    <text evidence="6">The sequence shown here is derived from an EMBL/GenBank/DDBJ whole genome shotgun (WGS) entry which is preliminary data.</text>
</comment>
<feature type="domain" description="HTH lysR-type" evidence="5">
    <location>
        <begin position="1"/>
        <end position="58"/>
    </location>
</feature>
<proteinExistence type="inferred from homology"/>
<evidence type="ECO:0000313" key="7">
    <source>
        <dbReference type="Proteomes" id="UP000321562"/>
    </source>
</evidence>
<dbReference type="Gene3D" id="3.40.190.10">
    <property type="entry name" value="Periplasmic binding protein-like II"/>
    <property type="match status" value="2"/>
</dbReference>
<evidence type="ECO:0000256" key="2">
    <source>
        <dbReference type="ARBA" id="ARBA00023015"/>
    </source>
</evidence>
<dbReference type="PRINTS" id="PR00039">
    <property type="entry name" value="HTHLYSR"/>
</dbReference>
<evidence type="ECO:0000313" key="6">
    <source>
        <dbReference type="EMBL" id="TXB70361.1"/>
    </source>
</evidence>
<dbReference type="EMBL" id="VOPL01000001">
    <property type="protein sequence ID" value="TXB70361.1"/>
    <property type="molecule type" value="Genomic_DNA"/>
</dbReference>
<evidence type="ECO:0000256" key="3">
    <source>
        <dbReference type="ARBA" id="ARBA00023125"/>
    </source>
</evidence>
<dbReference type="PANTHER" id="PTHR30126">
    <property type="entry name" value="HTH-TYPE TRANSCRIPTIONAL REGULATOR"/>
    <property type="match status" value="1"/>
</dbReference>
<dbReference type="Proteomes" id="UP000321562">
    <property type="component" value="Unassembled WGS sequence"/>
</dbReference>
<dbReference type="Pfam" id="PF00126">
    <property type="entry name" value="HTH_1"/>
    <property type="match status" value="1"/>
</dbReference>
<dbReference type="InterPro" id="IPR000847">
    <property type="entry name" value="LysR_HTH_N"/>
</dbReference>
<dbReference type="InterPro" id="IPR036388">
    <property type="entry name" value="WH-like_DNA-bd_sf"/>
</dbReference>
<dbReference type="RefSeq" id="WP_147095607.1">
    <property type="nucleotide sequence ID" value="NZ_JBHUFH010000002.1"/>
</dbReference>